<feature type="domain" description="Quinate/shikimate 5-dehydrogenase/glutamyl-tRNA reductase" evidence="6">
    <location>
        <begin position="128"/>
        <end position="201"/>
    </location>
</feature>
<dbReference type="NCBIfam" id="TIGR00507">
    <property type="entry name" value="aroE"/>
    <property type="match status" value="1"/>
</dbReference>
<dbReference type="SUPFAM" id="SSF51735">
    <property type="entry name" value="NAD(P)-binding Rossmann-fold domains"/>
    <property type="match status" value="1"/>
</dbReference>
<dbReference type="GO" id="GO:0004764">
    <property type="term" value="F:shikimate 3-dehydrogenase (NADP+) activity"/>
    <property type="evidence" value="ECO:0007669"/>
    <property type="project" value="UniProtKB-EC"/>
</dbReference>
<dbReference type="InterPro" id="IPR041121">
    <property type="entry name" value="SDH_C"/>
</dbReference>
<dbReference type="GO" id="GO:0008652">
    <property type="term" value="P:amino acid biosynthetic process"/>
    <property type="evidence" value="ECO:0007669"/>
    <property type="project" value="UniProtKB-KW"/>
</dbReference>
<evidence type="ECO:0000259" key="7">
    <source>
        <dbReference type="Pfam" id="PF08501"/>
    </source>
</evidence>
<evidence type="ECO:0000259" key="8">
    <source>
        <dbReference type="Pfam" id="PF18317"/>
    </source>
</evidence>
<dbReference type="HAMAP" id="MF_00222">
    <property type="entry name" value="Shikimate_DH_AroE"/>
    <property type="match status" value="1"/>
</dbReference>
<dbReference type="CDD" id="cd01065">
    <property type="entry name" value="NAD_bind_Shikimate_DH"/>
    <property type="match status" value="1"/>
</dbReference>
<dbReference type="GO" id="GO:0009073">
    <property type="term" value="P:aromatic amino acid family biosynthetic process"/>
    <property type="evidence" value="ECO:0007669"/>
    <property type="project" value="UniProtKB-KW"/>
</dbReference>
<keyword evidence="2" id="KW-0028">Amino-acid biosynthesis</keyword>
<evidence type="ECO:0000256" key="5">
    <source>
        <dbReference type="ARBA" id="ARBA00023141"/>
    </source>
</evidence>
<dbReference type="Pfam" id="PF18317">
    <property type="entry name" value="SDH_C"/>
    <property type="match status" value="1"/>
</dbReference>
<dbReference type="GO" id="GO:0050661">
    <property type="term" value="F:NADP binding"/>
    <property type="evidence" value="ECO:0007669"/>
    <property type="project" value="InterPro"/>
</dbReference>
<dbReference type="Gene3D" id="3.40.50.10860">
    <property type="entry name" value="Leucine Dehydrogenase, chain A, domain 1"/>
    <property type="match status" value="1"/>
</dbReference>
<protein>
    <recommendedName>
        <fullName evidence="1">shikimate dehydrogenase (NADP(+))</fullName>
        <ecNumber evidence="1">1.1.1.25</ecNumber>
    </recommendedName>
</protein>
<evidence type="ECO:0000256" key="3">
    <source>
        <dbReference type="ARBA" id="ARBA00022857"/>
    </source>
</evidence>
<dbReference type="InterPro" id="IPR022893">
    <property type="entry name" value="Shikimate_DH_fam"/>
</dbReference>
<accession>A0A6J6E3J4</accession>
<evidence type="ECO:0000256" key="1">
    <source>
        <dbReference type="ARBA" id="ARBA00012962"/>
    </source>
</evidence>
<keyword evidence="5" id="KW-0057">Aromatic amino acid biosynthesis</keyword>
<proteinExistence type="inferred from homology"/>
<sequence>MSGSERIITGRTRLAVVIGDPVLHSLSPVIHNAGFASSRVDWTYAALRVPVDSLENFVSLVRETSVSGVSVTMPHKSAVARLVDRLDESASALESVNTIVKTDEGELVGHSTDGDGLCDSLVEAGVAVEGRRVVVLGAGGAARSIVDALARHGSGPILIHNRTPANAELLLPLARGRGAVCDVGDLHDVVRSSDIVINASSVGMGESVSPLRDGVLTGDHVVVDIVYHPLRTTLLAQAEQAGSRTVDGLRMLIHQAARQQSLWTGVRPDVTSMTRAAIRALA</sequence>
<dbReference type="EC" id="1.1.1.25" evidence="1"/>
<feature type="domain" description="SDH C-terminal" evidence="8">
    <location>
        <begin position="248"/>
        <end position="277"/>
    </location>
</feature>
<evidence type="ECO:0000313" key="9">
    <source>
        <dbReference type="EMBL" id="CAB4569839.1"/>
    </source>
</evidence>
<evidence type="ECO:0000259" key="6">
    <source>
        <dbReference type="Pfam" id="PF01488"/>
    </source>
</evidence>
<organism evidence="9">
    <name type="scientific">freshwater metagenome</name>
    <dbReference type="NCBI Taxonomy" id="449393"/>
    <lineage>
        <taxon>unclassified sequences</taxon>
        <taxon>metagenomes</taxon>
        <taxon>ecological metagenomes</taxon>
    </lineage>
</organism>
<dbReference type="UniPathway" id="UPA00053">
    <property type="reaction ID" value="UER00087"/>
</dbReference>
<dbReference type="Pfam" id="PF01488">
    <property type="entry name" value="Shikimate_DH"/>
    <property type="match status" value="1"/>
</dbReference>
<dbReference type="PANTHER" id="PTHR21089:SF1">
    <property type="entry name" value="BIFUNCTIONAL 3-DEHYDROQUINATE DEHYDRATASE_SHIKIMATE DEHYDROGENASE, CHLOROPLASTIC"/>
    <property type="match status" value="1"/>
</dbReference>
<dbReference type="PANTHER" id="PTHR21089">
    <property type="entry name" value="SHIKIMATE DEHYDROGENASE"/>
    <property type="match status" value="1"/>
</dbReference>
<dbReference type="InterPro" id="IPR011342">
    <property type="entry name" value="Shikimate_DH"/>
</dbReference>
<dbReference type="InterPro" id="IPR046346">
    <property type="entry name" value="Aminoacid_DH-like_N_sf"/>
</dbReference>
<dbReference type="Pfam" id="PF08501">
    <property type="entry name" value="Shikimate_dh_N"/>
    <property type="match status" value="1"/>
</dbReference>
<keyword evidence="3" id="KW-0521">NADP</keyword>
<dbReference type="Gene3D" id="3.40.50.720">
    <property type="entry name" value="NAD(P)-binding Rossmann-like Domain"/>
    <property type="match status" value="1"/>
</dbReference>
<evidence type="ECO:0000256" key="4">
    <source>
        <dbReference type="ARBA" id="ARBA00023002"/>
    </source>
</evidence>
<dbReference type="InterPro" id="IPR013708">
    <property type="entry name" value="Shikimate_DH-bd_N"/>
</dbReference>
<feature type="domain" description="Shikimate dehydrogenase substrate binding N-terminal" evidence="7">
    <location>
        <begin position="17"/>
        <end position="99"/>
    </location>
</feature>
<gene>
    <name evidence="9" type="ORF">UFOPK1722_00302</name>
</gene>
<dbReference type="GO" id="GO:0019632">
    <property type="term" value="P:shikimate metabolic process"/>
    <property type="evidence" value="ECO:0007669"/>
    <property type="project" value="InterPro"/>
</dbReference>
<dbReference type="AlphaFoldDB" id="A0A6J6E3J4"/>
<dbReference type="EMBL" id="CAEZTS010000016">
    <property type="protein sequence ID" value="CAB4569839.1"/>
    <property type="molecule type" value="Genomic_DNA"/>
</dbReference>
<dbReference type="GO" id="GO:0009423">
    <property type="term" value="P:chorismate biosynthetic process"/>
    <property type="evidence" value="ECO:0007669"/>
    <property type="project" value="UniProtKB-UniPathway"/>
</dbReference>
<evidence type="ECO:0000256" key="2">
    <source>
        <dbReference type="ARBA" id="ARBA00022605"/>
    </source>
</evidence>
<name>A0A6J6E3J4_9ZZZZ</name>
<dbReference type="InterPro" id="IPR036291">
    <property type="entry name" value="NAD(P)-bd_dom_sf"/>
</dbReference>
<dbReference type="GO" id="GO:0005829">
    <property type="term" value="C:cytosol"/>
    <property type="evidence" value="ECO:0007669"/>
    <property type="project" value="TreeGrafter"/>
</dbReference>
<dbReference type="InterPro" id="IPR006151">
    <property type="entry name" value="Shikm_DH/Glu-tRNA_Rdtase"/>
</dbReference>
<dbReference type="SUPFAM" id="SSF53223">
    <property type="entry name" value="Aminoacid dehydrogenase-like, N-terminal domain"/>
    <property type="match status" value="1"/>
</dbReference>
<keyword evidence="4" id="KW-0560">Oxidoreductase</keyword>
<reference evidence="9" key="1">
    <citation type="submission" date="2020-05" db="EMBL/GenBank/DDBJ databases">
        <authorList>
            <person name="Chiriac C."/>
            <person name="Salcher M."/>
            <person name="Ghai R."/>
            <person name="Kavagutti S V."/>
        </authorList>
    </citation>
    <scope>NUCLEOTIDE SEQUENCE</scope>
</reference>